<dbReference type="EMBL" id="JBBPCC010000002">
    <property type="protein sequence ID" value="MEK8127406.1"/>
    <property type="molecule type" value="Genomic_DNA"/>
</dbReference>
<reference evidence="1 2" key="1">
    <citation type="submission" date="2024-04" db="EMBL/GenBank/DDBJ databases">
        <title>draft genome sequnece of Paenibacillus filicis.</title>
        <authorList>
            <person name="Kim D.-U."/>
        </authorList>
    </citation>
    <scope>NUCLEOTIDE SEQUENCE [LARGE SCALE GENOMIC DNA]</scope>
    <source>
        <strain evidence="1 2">KACC14197</strain>
    </source>
</reference>
<proteinExistence type="predicted"/>
<accession>A0ABU9DEZ8</accession>
<organism evidence="1 2">
    <name type="scientific">Paenibacillus filicis</name>
    <dbReference type="NCBI Taxonomy" id="669464"/>
    <lineage>
        <taxon>Bacteria</taxon>
        <taxon>Bacillati</taxon>
        <taxon>Bacillota</taxon>
        <taxon>Bacilli</taxon>
        <taxon>Bacillales</taxon>
        <taxon>Paenibacillaceae</taxon>
        <taxon>Paenibacillus</taxon>
    </lineage>
</organism>
<dbReference type="Proteomes" id="UP001469365">
    <property type="component" value="Unassembled WGS sequence"/>
</dbReference>
<evidence type="ECO:0000313" key="1">
    <source>
        <dbReference type="EMBL" id="MEK8127406.1"/>
    </source>
</evidence>
<protein>
    <submittedName>
        <fullName evidence="1">Uncharacterized protein</fullName>
    </submittedName>
</protein>
<dbReference type="RefSeq" id="WP_341414452.1">
    <property type="nucleotide sequence ID" value="NZ_JBBPCC010000002.1"/>
</dbReference>
<name>A0ABU9DEZ8_9BACL</name>
<keyword evidence="2" id="KW-1185">Reference proteome</keyword>
<evidence type="ECO:0000313" key="2">
    <source>
        <dbReference type="Proteomes" id="UP001469365"/>
    </source>
</evidence>
<sequence length="176" mass="19589">MKWIPRLLIMTLLSAAVAIGLSHVLKLDESATVFSMNKPVTVTEANIVDVVSRMPLHLRIRRVEVSRSYVSIDLVAVTTTESRDTLQDVYEIPKSLFAASTNINQVLVRVLDASRGQDSGAQLLVAADARRDQASQGEGRLKPSGEAELQTYLDTYYRMTYTAIWRDRHGAKGEKL</sequence>
<comment type="caution">
    <text evidence="1">The sequence shown here is derived from an EMBL/GenBank/DDBJ whole genome shotgun (WGS) entry which is preliminary data.</text>
</comment>
<gene>
    <name evidence="1" type="ORF">WMW72_05705</name>
</gene>